<name>A0A6C0INQ6_9ZZZZ</name>
<reference evidence="1" key="1">
    <citation type="journal article" date="2020" name="Nature">
        <title>Giant virus diversity and host interactions through global metagenomics.</title>
        <authorList>
            <person name="Schulz F."/>
            <person name="Roux S."/>
            <person name="Paez-Espino D."/>
            <person name="Jungbluth S."/>
            <person name="Walsh D.A."/>
            <person name="Denef V.J."/>
            <person name="McMahon K.D."/>
            <person name="Konstantinidis K.T."/>
            <person name="Eloe-Fadrosh E.A."/>
            <person name="Kyrpides N.C."/>
            <person name="Woyke T."/>
        </authorList>
    </citation>
    <scope>NUCLEOTIDE SEQUENCE</scope>
    <source>
        <strain evidence="1">GVMAG-M-3300024261-37</strain>
    </source>
</reference>
<dbReference type="EMBL" id="MN740232">
    <property type="protein sequence ID" value="QHT94861.1"/>
    <property type="molecule type" value="Genomic_DNA"/>
</dbReference>
<dbReference type="AlphaFoldDB" id="A0A6C0INQ6"/>
<evidence type="ECO:0000313" key="1">
    <source>
        <dbReference type="EMBL" id="QHT94861.1"/>
    </source>
</evidence>
<accession>A0A6C0INQ6</accession>
<organism evidence="1">
    <name type="scientific">viral metagenome</name>
    <dbReference type="NCBI Taxonomy" id="1070528"/>
    <lineage>
        <taxon>unclassified sequences</taxon>
        <taxon>metagenomes</taxon>
        <taxon>organismal metagenomes</taxon>
    </lineage>
</organism>
<sequence length="82" mass="8826">MPHKELLEKPHPVKTHFLEEDASVEEVEEAEKAANRVKVNVVAGVKVKEEDVERAANPAKVAAARAANPVEADAALDAAVNY</sequence>
<protein>
    <submittedName>
        <fullName evidence="1">Uncharacterized protein</fullName>
    </submittedName>
</protein>
<proteinExistence type="predicted"/>